<name>A0AAE0FNL9_9CHLO</name>
<feature type="non-terminal residue" evidence="1">
    <location>
        <position position="1"/>
    </location>
</feature>
<proteinExistence type="predicted"/>
<evidence type="ECO:0000313" key="1">
    <source>
        <dbReference type="EMBL" id="KAK3263152.1"/>
    </source>
</evidence>
<comment type="caution">
    <text evidence="1">The sequence shown here is derived from an EMBL/GenBank/DDBJ whole genome shotgun (WGS) entry which is preliminary data.</text>
</comment>
<sequence>KLTRCVLKHCFREDMEMLARCILSIGYTILKPCILEIRKSGNPEIRKSSNPAPETEPEMLQDVPEDVVAHTASRQIQAAQTAGTGAVVPMELVTIENKWWNIEASVK</sequence>
<organism evidence="1 2">
    <name type="scientific">Cymbomonas tetramitiformis</name>
    <dbReference type="NCBI Taxonomy" id="36881"/>
    <lineage>
        <taxon>Eukaryota</taxon>
        <taxon>Viridiplantae</taxon>
        <taxon>Chlorophyta</taxon>
        <taxon>Pyramimonadophyceae</taxon>
        <taxon>Pyramimonadales</taxon>
        <taxon>Pyramimonadaceae</taxon>
        <taxon>Cymbomonas</taxon>
    </lineage>
</organism>
<keyword evidence="2" id="KW-1185">Reference proteome</keyword>
<reference evidence="1 2" key="1">
    <citation type="journal article" date="2015" name="Genome Biol. Evol.">
        <title>Comparative Genomics of a Bacterivorous Green Alga Reveals Evolutionary Causalities and Consequences of Phago-Mixotrophic Mode of Nutrition.</title>
        <authorList>
            <person name="Burns J.A."/>
            <person name="Paasch A."/>
            <person name="Narechania A."/>
            <person name="Kim E."/>
        </authorList>
    </citation>
    <scope>NUCLEOTIDE SEQUENCE [LARGE SCALE GENOMIC DNA]</scope>
    <source>
        <strain evidence="1 2">PLY_AMNH</strain>
    </source>
</reference>
<dbReference type="EMBL" id="LGRX02015673">
    <property type="protein sequence ID" value="KAK3263152.1"/>
    <property type="molecule type" value="Genomic_DNA"/>
</dbReference>
<dbReference type="Proteomes" id="UP001190700">
    <property type="component" value="Unassembled WGS sequence"/>
</dbReference>
<accession>A0AAE0FNL9</accession>
<dbReference type="AlphaFoldDB" id="A0AAE0FNL9"/>
<protein>
    <submittedName>
        <fullName evidence="1">Uncharacterized protein</fullName>
    </submittedName>
</protein>
<evidence type="ECO:0000313" key="2">
    <source>
        <dbReference type="Proteomes" id="UP001190700"/>
    </source>
</evidence>
<gene>
    <name evidence="1" type="ORF">CYMTET_28027</name>
</gene>